<evidence type="ECO:0000256" key="1">
    <source>
        <dbReference type="ARBA" id="ARBA00004123"/>
    </source>
</evidence>
<sequence>MDESAMDFLASDNHTSAMDDLWANYNNDSCSMPDSMTSSRDDEWGGIFCDKDIKTASDVILKDQLITDASLGVKRPIKSEHSYSMLVTSPPPSPDDNQQILNLYSPSTIHHLSQLHWFQNIKTVGLQNKIDEMDEECYPAISMNTASGRDSLNSLKNNININNNSNNNNIILSSPLVNKKSPPSPLPTELEELIIKGEPVSEPSSPAPDCLNLEYIDDTNKLDAMISPHSIHFNDVKTLQNRNELEEELYERIDIPFGNHDTGKIVNRRGSNRGLPPTPPSSASSDSEGLPSASSSPQHGYSQNSIIGQNINAYPYPRLYVSTNRQSGRHPIQTDLISTQLKGATGPLILTEEEIRTFRNEGYDIPEKMPLTKIQEKLLKKIRRKIKNKISAQESRRKKKEYMDDLERKVKYLSNENSSYQNRLKKLETTNNDLLKELKRLQELVGGQ</sequence>
<dbReference type="PROSITE" id="PS00036">
    <property type="entry name" value="BZIP_BASIC"/>
    <property type="match status" value="2"/>
</dbReference>
<evidence type="ECO:0000256" key="4">
    <source>
        <dbReference type="ARBA" id="ARBA00023159"/>
    </source>
</evidence>
<dbReference type="EMBL" id="JACMRX010000001">
    <property type="protein sequence ID" value="KAF7997864.1"/>
    <property type="molecule type" value="Genomic_DNA"/>
</dbReference>
<evidence type="ECO:0000256" key="7">
    <source>
        <dbReference type="SAM" id="Coils"/>
    </source>
</evidence>
<feature type="coiled-coil region" evidence="7">
    <location>
        <begin position="396"/>
        <end position="444"/>
    </location>
</feature>
<evidence type="ECO:0000313" key="11">
    <source>
        <dbReference type="Proteomes" id="UP000639338"/>
    </source>
</evidence>
<feature type="region of interest" description="Disordered" evidence="8">
    <location>
        <begin position="260"/>
        <end position="304"/>
    </location>
</feature>
<protein>
    <recommendedName>
        <fullName evidence="9">BZIP domain-containing protein</fullName>
    </recommendedName>
</protein>
<evidence type="ECO:0000256" key="5">
    <source>
        <dbReference type="ARBA" id="ARBA00023163"/>
    </source>
</evidence>
<dbReference type="Gene3D" id="1.20.5.170">
    <property type="match status" value="1"/>
</dbReference>
<organism evidence="10 11">
    <name type="scientific">Aphidius gifuensis</name>
    <name type="common">Parasitoid wasp</name>
    <dbReference type="NCBI Taxonomy" id="684658"/>
    <lineage>
        <taxon>Eukaryota</taxon>
        <taxon>Metazoa</taxon>
        <taxon>Ecdysozoa</taxon>
        <taxon>Arthropoda</taxon>
        <taxon>Hexapoda</taxon>
        <taxon>Insecta</taxon>
        <taxon>Pterygota</taxon>
        <taxon>Neoptera</taxon>
        <taxon>Endopterygota</taxon>
        <taxon>Hymenoptera</taxon>
        <taxon>Apocrita</taxon>
        <taxon>Ichneumonoidea</taxon>
        <taxon>Braconidae</taxon>
        <taxon>Aphidiinae</taxon>
        <taxon>Aphidius</taxon>
    </lineage>
</organism>
<dbReference type="GO" id="GO:0035497">
    <property type="term" value="F:cAMP response element binding"/>
    <property type="evidence" value="ECO:0007669"/>
    <property type="project" value="TreeGrafter"/>
</dbReference>
<keyword evidence="6" id="KW-0539">Nucleus</keyword>
<dbReference type="SUPFAM" id="SSF57959">
    <property type="entry name" value="Leucine zipper domain"/>
    <property type="match status" value="1"/>
</dbReference>
<dbReference type="GO" id="GO:0000981">
    <property type="term" value="F:DNA-binding transcription factor activity, RNA polymerase II-specific"/>
    <property type="evidence" value="ECO:0007669"/>
    <property type="project" value="TreeGrafter"/>
</dbReference>
<keyword evidence="4" id="KW-0010">Activator</keyword>
<evidence type="ECO:0000256" key="8">
    <source>
        <dbReference type="SAM" id="MobiDB-lite"/>
    </source>
</evidence>
<name>A0A835CW16_APHGI</name>
<evidence type="ECO:0000256" key="2">
    <source>
        <dbReference type="ARBA" id="ARBA00023015"/>
    </source>
</evidence>
<dbReference type="PANTHER" id="PTHR46004">
    <property type="entry name" value="CYCLIC AMP RESPONSE ELEMENT-BINDING PROTEIN A"/>
    <property type="match status" value="1"/>
</dbReference>
<keyword evidence="2" id="KW-0805">Transcription regulation</keyword>
<dbReference type="InterPro" id="IPR004827">
    <property type="entry name" value="bZIP"/>
</dbReference>
<comment type="caution">
    <text evidence="10">The sequence shown here is derived from an EMBL/GenBank/DDBJ whole genome shotgun (WGS) entry which is preliminary data.</text>
</comment>
<feature type="domain" description="BZIP" evidence="9">
    <location>
        <begin position="378"/>
        <end position="441"/>
    </location>
</feature>
<keyword evidence="3" id="KW-0238">DNA-binding</keyword>
<dbReference type="PANTHER" id="PTHR46004:SF3">
    <property type="entry name" value="CYCLIC AMP RESPONSE ELEMENT-BINDING PROTEIN A"/>
    <property type="match status" value="1"/>
</dbReference>
<dbReference type="PROSITE" id="PS50217">
    <property type="entry name" value="BZIP"/>
    <property type="match status" value="1"/>
</dbReference>
<dbReference type="SMART" id="SM00338">
    <property type="entry name" value="BRLZ"/>
    <property type="match status" value="1"/>
</dbReference>
<keyword evidence="11" id="KW-1185">Reference proteome</keyword>
<dbReference type="Proteomes" id="UP000639338">
    <property type="component" value="Unassembled WGS sequence"/>
</dbReference>
<accession>A0A835CW16</accession>
<evidence type="ECO:0000256" key="6">
    <source>
        <dbReference type="ARBA" id="ARBA00023242"/>
    </source>
</evidence>
<comment type="subcellular location">
    <subcellularLocation>
        <location evidence="1">Nucleus</location>
    </subcellularLocation>
</comment>
<dbReference type="FunFam" id="1.20.5.170:FF:000054">
    <property type="entry name" value="Cyclic AMP-responsive element-binding protein 3-like 2"/>
    <property type="match status" value="1"/>
</dbReference>
<feature type="compositionally biased region" description="Low complexity" evidence="8">
    <location>
        <begin position="281"/>
        <end position="297"/>
    </location>
</feature>
<keyword evidence="5" id="KW-0804">Transcription</keyword>
<dbReference type="InterPro" id="IPR046347">
    <property type="entry name" value="bZIP_sf"/>
</dbReference>
<dbReference type="Pfam" id="PF00170">
    <property type="entry name" value="bZIP_1"/>
    <property type="match status" value="1"/>
</dbReference>
<gene>
    <name evidence="10" type="ORF">HCN44_009262</name>
</gene>
<dbReference type="OrthoDB" id="674948at2759"/>
<proteinExistence type="predicted"/>
<keyword evidence="7" id="KW-0175">Coiled coil</keyword>
<reference evidence="10 11" key="1">
    <citation type="submission" date="2020-08" db="EMBL/GenBank/DDBJ databases">
        <title>Aphidius gifuensis genome sequencing and assembly.</title>
        <authorList>
            <person name="Du Z."/>
        </authorList>
    </citation>
    <scope>NUCLEOTIDE SEQUENCE [LARGE SCALE GENOMIC DNA]</scope>
    <source>
        <strain evidence="10">YNYX2018</strain>
        <tissue evidence="10">Adults</tissue>
    </source>
</reference>
<evidence type="ECO:0000256" key="3">
    <source>
        <dbReference type="ARBA" id="ARBA00023125"/>
    </source>
</evidence>
<evidence type="ECO:0000259" key="9">
    <source>
        <dbReference type="PROSITE" id="PS50217"/>
    </source>
</evidence>
<dbReference type="AlphaFoldDB" id="A0A835CW16"/>
<dbReference type="GO" id="GO:0005634">
    <property type="term" value="C:nucleus"/>
    <property type="evidence" value="ECO:0007669"/>
    <property type="project" value="UniProtKB-SubCell"/>
</dbReference>
<evidence type="ECO:0000313" key="10">
    <source>
        <dbReference type="EMBL" id="KAF7997864.1"/>
    </source>
</evidence>